<reference evidence="1" key="1">
    <citation type="submission" date="2019-08" db="EMBL/GenBank/DDBJ databases">
        <authorList>
            <person name="Kucharzyk K."/>
            <person name="Murdoch R.W."/>
            <person name="Higgins S."/>
            <person name="Loffler F."/>
        </authorList>
    </citation>
    <scope>NUCLEOTIDE SEQUENCE</scope>
</reference>
<accession>A0A644WTL3</accession>
<sequence length="81" mass="9544">MLSKKKNLFWLSIWEGCFRLTFYFSERHLEELSQLNLSSKAKDEFSMLKPVGKLHPMIISISSKELIPDVLEVVQFKKNLK</sequence>
<gene>
    <name evidence="1" type="ORF">SDC9_53331</name>
</gene>
<dbReference type="EMBL" id="VSSQ01001291">
    <property type="protein sequence ID" value="MPM07027.1"/>
    <property type="molecule type" value="Genomic_DNA"/>
</dbReference>
<comment type="caution">
    <text evidence="1">The sequence shown here is derived from an EMBL/GenBank/DDBJ whole genome shotgun (WGS) entry which is preliminary data.</text>
</comment>
<proteinExistence type="predicted"/>
<dbReference type="InterPro" id="IPR024265">
    <property type="entry name" value="DUF3788"/>
</dbReference>
<organism evidence="1">
    <name type="scientific">bioreactor metagenome</name>
    <dbReference type="NCBI Taxonomy" id="1076179"/>
    <lineage>
        <taxon>unclassified sequences</taxon>
        <taxon>metagenomes</taxon>
        <taxon>ecological metagenomes</taxon>
    </lineage>
</organism>
<dbReference type="Pfam" id="PF12663">
    <property type="entry name" value="DUF3788"/>
    <property type="match status" value="1"/>
</dbReference>
<name>A0A644WTL3_9ZZZZ</name>
<protein>
    <submittedName>
        <fullName evidence="1">Uncharacterized protein</fullName>
    </submittedName>
</protein>
<dbReference type="AlphaFoldDB" id="A0A644WTL3"/>
<evidence type="ECO:0000313" key="1">
    <source>
        <dbReference type="EMBL" id="MPM07027.1"/>
    </source>
</evidence>